<dbReference type="Gene3D" id="3.10.129.110">
    <property type="entry name" value="Polyketide synthase dehydratase"/>
    <property type="match status" value="1"/>
</dbReference>
<dbReference type="Gene3D" id="3.40.366.10">
    <property type="entry name" value="Malonyl-Coenzyme A Acyl Carrier Protein, domain 2"/>
    <property type="match status" value="1"/>
</dbReference>
<dbReference type="PROSITE" id="PS52019">
    <property type="entry name" value="PKS_MFAS_DH"/>
    <property type="match status" value="1"/>
</dbReference>
<dbReference type="InterPro" id="IPR020807">
    <property type="entry name" value="PKS_DH"/>
</dbReference>
<accession>R1FZJ2</accession>
<feature type="region of interest" description="C-terminal hotdog fold" evidence="2">
    <location>
        <begin position="363"/>
        <end position="472"/>
    </location>
</feature>
<dbReference type="AlphaFoldDB" id="R1FZJ2"/>
<gene>
    <name evidence="4" type="ORF">H480_30166</name>
</gene>
<dbReference type="PANTHER" id="PTHR43775">
    <property type="entry name" value="FATTY ACID SYNTHASE"/>
    <property type="match status" value="1"/>
</dbReference>
<dbReference type="OrthoDB" id="9778690at2"/>
<proteinExistence type="predicted"/>
<dbReference type="RefSeq" id="WP_004558441.1">
    <property type="nucleotide sequence ID" value="NZ_AOUO01000478.1"/>
</dbReference>
<dbReference type="SMART" id="SM00827">
    <property type="entry name" value="PKS_AT"/>
    <property type="match status" value="1"/>
</dbReference>
<reference evidence="4 5" key="1">
    <citation type="submission" date="2013-02" db="EMBL/GenBank/DDBJ databases">
        <title>Draft genome sequence of Amycolatopsis vancoresmycina strain DSM 44592T.</title>
        <authorList>
            <person name="Kumar S."/>
            <person name="Kaur N."/>
            <person name="Kaur C."/>
            <person name="Raghava G.P.S."/>
            <person name="Mayilraj S."/>
        </authorList>
    </citation>
    <scope>NUCLEOTIDE SEQUENCE [LARGE SCALE GENOMIC DNA]</scope>
    <source>
        <strain evidence="4 5">DSM 44592</strain>
    </source>
</reference>
<dbReference type="EMBL" id="AOUO01000478">
    <property type="protein sequence ID" value="EOD64768.1"/>
    <property type="molecule type" value="Genomic_DNA"/>
</dbReference>
<keyword evidence="5" id="KW-1185">Reference proteome</keyword>
<dbReference type="PANTHER" id="PTHR43775:SF51">
    <property type="entry name" value="INACTIVE PHENOLPHTHIOCEROL SYNTHESIS POLYKETIDE SYNTHASE TYPE I PKS1-RELATED"/>
    <property type="match status" value="1"/>
</dbReference>
<name>R1FZJ2_9PSEU</name>
<dbReference type="InterPro" id="IPR042104">
    <property type="entry name" value="PKS_dehydratase_sf"/>
</dbReference>
<feature type="non-terminal residue" evidence="4">
    <location>
        <position position="472"/>
    </location>
</feature>
<evidence type="ECO:0000256" key="1">
    <source>
        <dbReference type="ARBA" id="ARBA00022679"/>
    </source>
</evidence>
<evidence type="ECO:0000313" key="5">
    <source>
        <dbReference type="Proteomes" id="UP000014139"/>
    </source>
</evidence>
<organism evidence="4 5">
    <name type="scientific">Amycolatopsis vancoresmycina DSM 44592</name>
    <dbReference type="NCBI Taxonomy" id="1292037"/>
    <lineage>
        <taxon>Bacteria</taxon>
        <taxon>Bacillati</taxon>
        <taxon>Actinomycetota</taxon>
        <taxon>Actinomycetes</taxon>
        <taxon>Pseudonocardiales</taxon>
        <taxon>Pseudonocardiaceae</taxon>
        <taxon>Amycolatopsis</taxon>
    </lineage>
</organism>
<dbReference type="SMART" id="SM00826">
    <property type="entry name" value="PKS_DH"/>
    <property type="match status" value="1"/>
</dbReference>
<dbReference type="InterPro" id="IPR049900">
    <property type="entry name" value="PKS_mFAS_DH"/>
</dbReference>
<dbReference type="Pfam" id="PF00698">
    <property type="entry name" value="Acyl_transf_1"/>
    <property type="match status" value="1"/>
</dbReference>
<dbReference type="InterPro" id="IPR001227">
    <property type="entry name" value="Ac_transferase_dom_sf"/>
</dbReference>
<evidence type="ECO:0000313" key="4">
    <source>
        <dbReference type="EMBL" id="EOD64768.1"/>
    </source>
</evidence>
<dbReference type="InterPro" id="IPR050091">
    <property type="entry name" value="PKS_NRPS_Biosynth_Enz"/>
</dbReference>
<dbReference type="SUPFAM" id="SSF52151">
    <property type="entry name" value="FabD/lysophospholipase-like"/>
    <property type="match status" value="1"/>
</dbReference>
<dbReference type="InterPro" id="IPR016035">
    <property type="entry name" value="Acyl_Trfase/lysoPLipase"/>
</dbReference>
<feature type="active site" description="Proton donor; for dehydratase activity" evidence="2">
    <location>
        <position position="420"/>
    </location>
</feature>
<evidence type="ECO:0000256" key="2">
    <source>
        <dbReference type="PROSITE-ProRule" id="PRU01363"/>
    </source>
</evidence>
<protein>
    <submittedName>
        <fullName evidence="4">Modular polyketide synthase</fullName>
    </submittedName>
</protein>
<dbReference type="Pfam" id="PF21089">
    <property type="entry name" value="PKS_DH_N"/>
    <property type="match status" value="1"/>
</dbReference>
<dbReference type="InterPro" id="IPR049551">
    <property type="entry name" value="PKS_DH_C"/>
</dbReference>
<dbReference type="InterPro" id="IPR049552">
    <property type="entry name" value="PKS_DH_N"/>
</dbReference>
<sequence>GRDAAGRLAPLLAGTGVVVSAVNSPGSAVLSGETAAVDALAADLGAQGWRVNRLRVSHAFHSPLMEPMLADFERVAAGLTYRRPRIPLVSTVTGRPIAPDAGYWVRQVRESVRFDQGVRFTLDQGVRNFLEVGPHSALAMAITETAQAADVPVAVAGTMRRDDDRPERVLAGLAAAFTTGLAVDWPAVLGHPAARVPLPAYPFEHERFWFASATAVDAAALGQRSAAHPVLGALVDLTPDAGVVLTGRVGTGLQPWWSGHAVFGTVVVPGTAIAEWVWHAGAQVDCPEIVELLLESPLVLAGRAARRVQVRVAAPGEDGTRAVTVHSCADGPDEEWVCHATAVAGPASGDPGEPLTDWLPEGAQPLDVTGAYDALEEAGFGYGPGFRGLRRAWRLGDDRYAEVELPEAGAGALIEPAVLDAAMHVGAVEADGVAAMPFEWRGARLYATGATALRVRWRPLGPHAFRVDVADT</sequence>
<feature type="domain" description="PKS/mFAS DH" evidence="3">
    <location>
        <begin position="228"/>
        <end position="472"/>
    </location>
</feature>
<keyword evidence="1" id="KW-0808">Transferase</keyword>
<dbReference type="Pfam" id="PF14765">
    <property type="entry name" value="PS-DH"/>
    <property type="match status" value="1"/>
</dbReference>
<comment type="caution">
    <text evidence="4">The sequence shown here is derived from an EMBL/GenBank/DDBJ whole genome shotgun (WGS) entry which is preliminary data.</text>
</comment>
<evidence type="ECO:0000259" key="3">
    <source>
        <dbReference type="PROSITE" id="PS52019"/>
    </source>
</evidence>
<feature type="non-terminal residue" evidence="4">
    <location>
        <position position="1"/>
    </location>
</feature>
<dbReference type="InterPro" id="IPR014043">
    <property type="entry name" value="Acyl_transferase_dom"/>
</dbReference>
<dbReference type="GO" id="GO:0006633">
    <property type="term" value="P:fatty acid biosynthetic process"/>
    <property type="evidence" value="ECO:0007669"/>
    <property type="project" value="TreeGrafter"/>
</dbReference>
<dbReference type="Proteomes" id="UP000014139">
    <property type="component" value="Unassembled WGS sequence"/>
</dbReference>
<feature type="region of interest" description="N-terminal hotdog fold" evidence="2">
    <location>
        <begin position="228"/>
        <end position="351"/>
    </location>
</feature>
<feature type="active site" description="Proton acceptor; for dehydratase activity" evidence="2">
    <location>
        <position position="260"/>
    </location>
</feature>
<dbReference type="GO" id="GO:0004312">
    <property type="term" value="F:fatty acid synthase activity"/>
    <property type="evidence" value="ECO:0007669"/>
    <property type="project" value="TreeGrafter"/>
</dbReference>